<dbReference type="STRING" id="296587.C1FIY1"/>
<dbReference type="Proteomes" id="UP000002009">
    <property type="component" value="Chromosome 12"/>
</dbReference>
<evidence type="ECO:0000256" key="2">
    <source>
        <dbReference type="ARBA" id="ARBA00022525"/>
    </source>
</evidence>
<evidence type="ECO:0000256" key="6">
    <source>
        <dbReference type="RuleBase" id="RU363034"/>
    </source>
</evidence>
<dbReference type="GO" id="GO:0006508">
    <property type="term" value="P:proteolysis"/>
    <property type="evidence" value="ECO:0007669"/>
    <property type="project" value="UniProtKB-KW"/>
</dbReference>
<dbReference type="RefSeq" id="XP_002509000.1">
    <property type="nucleotide sequence ID" value="XM_002508954.1"/>
</dbReference>
<dbReference type="PANTHER" id="PTHR24264">
    <property type="entry name" value="TRYPSIN-RELATED"/>
    <property type="match status" value="1"/>
</dbReference>
<accession>C1FIY1</accession>
<evidence type="ECO:0000313" key="9">
    <source>
        <dbReference type="Proteomes" id="UP000002009"/>
    </source>
</evidence>
<reference evidence="8 9" key="1">
    <citation type="journal article" date="2009" name="Science">
        <title>Green evolution and dynamic adaptations revealed by genomes of the marine picoeukaryotes Micromonas.</title>
        <authorList>
            <person name="Worden A.Z."/>
            <person name="Lee J.H."/>
            <person name="Mock T."/>
            <person name="Rouze P."/>
            <person name="Simmons M.P."/>
            <person name="Aerts A.L."/>
            <person name="Allen A.E."/>
            <person name="Cuvelier M.L."/>
            <person name="Derelle E."/>
            <person name="Everett M.V."/>
            <person name="Foulon E."/>
            <person name="Grimwood J."/>
            <person name="Gundlach H."/>
            <person name="Henrissat B."/>
            <person name="Napoli C."/>
            <person name="McDonald S.M."/>
            <person name="Parker M.S."/>
            <person name="Rombauts S."/>
            <person name="Salamov A."/>
            <person name="Von Dassow P."/>
            <person name="Badger J.H."/>
            <person name="Coutinho P.M."/>
            <person name="Demir E."/>
            <person name="Dubchak I."/>
            <person name="Gentemann C."/>
            <person name="Eikrem W."/>
            <person name="Gready J.E."/>
            <person name="John U."/>
            <person name="Lanier W."/>
            <person name="Lindquist E.A."/>
            <person name="Lucas S."/>
            <person name="Mayer K.F."/>
            <person name="Moreau H."/>
            <person name="Not F."/>
            <person name="Otillar R."/>
            <person name="Panaud O."/>
            <person name="Pangilinan J."/>
            <person name="Paulsen I."/>
            <person name="Piegu B."/>
            <person name="Poliakov A."/>
            <person name="Robbens S."/>
            <person name="Schmutz J."/>
            <person name="Toulza E."/>
            <person name="Wyss T."/>
            <person name="Zelensky A."/>
            <person name="Zhou K."/>
            <person name="Armbrust E.V."/>
            <person name="Bhattacharya D."/>
            <person name="Goodenough U.W."/>
            <person name="Van de Peer Y."/>
            <person name="Grigoriev I.V."/>
        </authorList>
    </citation>
    <scope>NUCLEOTIDE SEQUENCE [LARGE SCALE GENOMIC DNA]</scope>
    <source>
        <strain evidence="9">RCC299 / NOUM17</strain>
    </source>
</reference>
<keyword evidence="3 6" id="KW-0645">Protease</keyword>
<keyword evidence="5" id="KW-1015">Disulfide bond</keyword>
<evidence type="ECO:0000259" key="7">
    <source>
        <dbReference type="PROSITE" id="PS50240"/>
    </source>
</evidence>
<dbReference type="SMART" id="SM00020">
    <property type="entry name" value="Tryp_SPc"/>
    <property type="match status" value="1"/>
</dbReference>
<dbReference type="GO" id="GO:0005615">
    <property type="term" value="C:extracellular space"/>
    <property type="evidence" value="ECO:0007669"/>
    <property type="project" value="TreeGrafter"/>
</dbReference>
<dbReference type="GO" id="GO:0004252">
    <property type="term" value="F:serine-type endopeptidase activity"/>
    <property type="evidence" value="ECO:0007669"/>
    <property type="project" value="InterPro"/>
</dbReference>
<dbReference type="EMBL" id="CP001577">
    <property type="protein sequence ID" value="ACO70258.1"/>
    <property type="molecule type" value="Genomic_DNA"/>
</dbReference>
<sequence>RIISGEEVNPPGKYPWMLGVVAVSSSGSESFRCGATLITSRYALSASHCFFSSGTDSNLGSSTISLKVGAHDIDNPSKTVEVTDIIGHPDYDGNKWENDITVLRLAEDLDTSTYPPVRLEWDPEKYAEGTPARVIGWGTTAQGSGQASQVLLQANVPVVSQETCSGPGSYPPGGAGLTVTDAMLCAGFENGGTDACQGDSGGPLVAIDANGDLSQIGIVSWGEGCAQAQKYGVYAHVNNLRGFL</sequence>
<dbReference type="MEROPS" id="S01.130"/>
<dbReference type="eggNOG" id="KOG3627">
    <property type="taxonomic scope" value="Eukaryota"/>
</dbReference>
<evidence type="ECO:0000313" key="8">
    <source>
        <dbReference type="EMBL" id="ACO70258.1"/>
    </source>
</evidence>
<dbReference type="InterPro" id="IPR043504">
    <property type="entry name" value="Peptidase_S1_PA_chymotrypsin"/>
</dbReference>
<gene>
    <name evidence="8" type="ORF">MICPUN_76323</name>
</gene>
<dbReference type="InterPro" id="IPR009003">
    <property type="entry name" value="Peptidase_S1_PA"/>
</dbReference>
<dbReference type="SUPFAM" id="SSF50494">
    <property type="entry name" value="Trypsin-like serine proteases"/>
    <property type="match status" value="1"/>
</dbReference>
<name>C1FIY1_MICCC</name>
<dbReference type="InterPro" id="IPR018114">
    <property type="entry name" value="TRYPSIN_HIS"/>
</dbReference>
<evidence type="ECO:0000256" key="4">
    <source>
        <dbReference type="ARBA" id="ARBA00022801"/>
    </source>
</evidence>
<dbReference type="AlphaFoldDB" id="C1FIY1"/>
<evidence type="ECO:0000256" key="1">
    <source>
        <dbReference type="ARBA" id="ARBA00004613"/>
    </source>
</evidence>
<dbReference type="PROSITE" id="PS00135">
    <property type="entry name" value="TRYPSIN_SER"/>
    <property type="match status" value="1"/>
</dbReference>
<dbReference type="InterPro" id="IPR050127">
    <property type="entry name" value="Serine_Proteases_S1"/>
</dbReference>
<dbReference type="InterPro" id="IPR001254">
    <property type="entry name" value="Trypsin_dom"/>
</dbReference>
<feature type="domain" description="Peptidase S1" evidence="7">
    <location>
        <begin position="2"/>
        <end position="244"/>
    </location>
</feature>
<keyword evidence="6" id="KW-0720">Serine protease</keyword>
<feature type="non-terminal residue" evidence="8">
    <location>
        <position position="244"/>
    </location>
</feature>
<protein>
    <recommendedName>
        <fullName evidence="7">Peptidase S1 domain-containing protein</fullName>
    </recommendedName>
</protein>
<keyword evidence="2" id="KW-0964">Secreted</keyword>
<dbReference type="PRINTS" id="PR00722">
    <property type="entry name" value="CHYMOTRYPSIN"/>
</dbReference>
<comment type="subcellular location">
    <subcellularLocation>
        <location evidence="1">Secreted</location>
    </subcellularLocation>
</comment>
<evidence type="ECO:0000256" key="5">
    <source>
        <dbReference type="ARBA" id="ARBA00023157"/>
    </source>
</evidence>
<dbReference type="InterPro" id="IPR001314">
    <property type="entry name" value="Peptidase_S1A"/>
</dbReference>
<keyword evidence="9" id="KW-1185">Reference proteome</keyword>
<dbReference type="InterPro" id="IPR033116">
    <property type="entry name" value="TRYPSIN_SER"/>
</dbReference>
<dbReference type="PANTHER" id="PTHR24264:SF65">
    <property type="entry name" value="SRCR DOMAIN-CONTAINING PROTEIN"/>
    <property type="match status" value="1"/>
</dbReference>
<dbReference type="Pfam" id="PF00089">
    <property type="entry name" value="Trypsin"/>
    <property type="match status" value="1"/>
</dbReference>
<dbReference type="KEGG" id="mis:MICPUN_76323"/>
<keyword evidence="4 6" id="KW-0378">Hydrolase</keyword>
<dbReference type="OrthoDB" id="512168at2759"/>
<dbReference type="GeneID" id="8247886"/>
<dbReference type="FunFam" id="2.40.10.10:FF:000002">
    <property type="entry name" value="Transmembrane protease serine"/>
    <property type="match status" value="1"/>
</dbReference>
<dbReference type="CDD" id="cd00190">
    <property type="entry name" value="Tryp_SPc"/>
    <property type="match status" value="1"/>
</dbReference>
<feature type="non-terminal residue" evidence="8">
    <location>
        <position position="1"/>
    </location>
</feature>
<dbReference type="PROSITE" id="PS50240">
    <property type="entry name" value="TRYPSIN_DOM"/>
    <property type="match status" value="1"/>
</dbReference>
<dbReference type="Gene3D" id="2.40.10.10">
    <property type="entry name" value="Trypsin-like serine proteases"/>
    <property type="match status" value="1"/>
</dbReference>
<organism evidence="8 9">
    <name type="scientific">Micromonas commoda (strain RCC299 / NOUM17 / CCMP2709)</name>
    <name type="common">Picoplanktonic green alga</name>
    <dbReference type="NCBI Taxonomy" id="296587"/>
    <lineage>
        <taxon>Eukaryota</taxon>
        <taxon>Viridiplantae</taxon>
        <taxon>Chlorophyta</taxon>
        <taxon>Mamiellophyceae</taxon>
        <taxon>Mamiellales</taxon>
        <taxon>Mamiellaceae</taxon>
        <taxon>Micromonas</taxon>
    </lineage>
</organism>
<dbReference type="PROSITE" id="PS00134">
    <property type="entry name" value="TRYPSIN_HIS"/>
    <property type="match status" value="1"/>
</dbReference>
<proteinExistence type="predicted"/>
<dbReference type="InParanoid" id="C1FIY1"/>
<dbReference type="OMA" id="TWINQVI"/>
<evidence type="ECO:0000256" key="3">
    <source>
        <dbReference type="ARBA" id="ARBA00022670"/>
    </source>
</evidence>